<keyword evidence="3" id="KW-1185">Reference proteome</keyword>
<reference evidence="3" key="1">
    <citation type="submission" date="2018-07" db="EMBL/GenBank/DDBJ databases">
        <authorList>
            <person name="Blom J."/>
        </authorList>
    </citation>
    <scope>NUCLEOTIDE SEQUENCE [LARGE SCALE GENOMIC DNA]</scope>
    <source>
        <strain evidence="3">CCOS 864</strain>
    </source>
</reference>
<organism evidence="2 3">
    <name type="scientific">Pseudomonas wadenswilerensis</name>
    <dbReference type="NCBI Taxonomy" id="1785161"/>
    <lineage>
        <taxon>Bacteria</taxon>
        <taxon>Pseudomonadati</taxon>
        <taxon>Pseudomonadota</taxon>
        <taxon>Gammaproteobacteria</taxon>
        <taxon>Pseudomonadales</taxon>
        <taxon>Pseudomonadaceae</taxon>
        <taxon>Pseudomonas</taxon>
    </lineage>
</organism>
<keyword evidence="1" id="KW-0812">Transmembrane</keyword>
<gene>
    <name evidence="2" type="ORF">CCOS864_01584</name>
</gene>
<keyword evidence="1" id="KW-0472">Membrane</keyword>
<feature type="transmembrane region" description="Helical" evidence="1">
    <location>
        <begin position="315"/>
        <end position="346"/>
    </location>
</feature>
<keyword evidence="1" id="KW-1133">Transmembrane helix</keyword>
<dbReference type="EMBL" id="UIDD01000005">
    <property type="protein sequence ID" value="SUQ62156.1"/>
    <property type="molecule type" value="Genomic_DNA"/>
</dbReference>
<feature type="transmembrane region" description="Helical" evidence="1">
    <location>
        <begin position="121"/>
        <end position="146"/>
    </location>
</feature>
<protein>
    <submittedName>
        <fullName evidence="2">Uncharacterized protein</fullName>
    </submittedName>
</protein>
<proteinExistence type="predicted"/>
<sequence>MAIFLIPFFLLGFVRYLARKGTFTVLLLILFGGWLVGGALISLSGTSADLFFHLVVSIKLLLNVFFGYVVYRVVKLRPNALLVWLALQSVVILVSIFNQGFYNFLLGFISPRSADVFQHVFGLRGLGFGLFHIDGALTLIIAVFYFLLVTPAGFGKNIVLIMMFPVAMAVARSAIIPFSIFGAARKGIGFKAVLVLAVVAMIGLSFYVTEGPFYEATEVFRNLLSHGELRSASVNSLAEMYALPSTVDTYLFGDGRYYSEDESELGFYMGTDVGYLRLLYFSGVGSVAVFLVLNTYFLFGVLLSGKYIGSKDIKIFALSLLAVFFIINFKGLQIMPLFAMAVYMYAEEKRHKQQA</sequence>
<name>A0A380SY46_9PSED</name>
<evidence type="ECO:0000256" key="1">
    <source>
        <dbReference type="SAM" id="Phobius"/>
    </source>
</evidence>
<accession>A0A380SY46</accession>
<dbReference type="Proteomes" id="UP000255177">
    <property type="component" value="Unassembled WGS sequence"/>
</dbReference>
<evidence type="ECO:0000313" key="3">
    <source>
        <dbReference type="Proteomes" id="UP000255177"/>
    </source>
</evidence>
<feature type="transmembrane region" description="Helical" evidence="1">
    <location>
        <begin position="50"/>
        <end position="71"/>
    </location>
</feature>
<feature type="transmembrane region" description="Helical" evidence="1">
    <location>
        <begin position="278"/>
        <end position="303"/>
    </location>
</feature>
<evidence type="ECO:0000313" key="2">
    <source>
        <dbReference type="EMBL" id="SUQ62156.1"/>
    </source>
</evidence>
<dbReference type="AlphaFoldDB" id="A0A380SY46"/>
<feature type="transmembrane region" description="Helical" evidence="1">
    <location>
        <begin position="83"/>
        <end position="109"/>
    </location>
</feature>
<feature type="transmembrane region" description="Helical" evidence="1">
    <location>
        <begin position="188"/>
        <end position="208"/>
    </location>
</feature>
<feature type="transmembrane region" description="Helical" evidence="1">
    <location>
        <begin position="158"/>
        <end position="181"/>
    </location>
</feature>
<feature type="transmembrane region" description="Helical" evidence="1">
    <location>
        <begin position="27"/>
        <end position="43"/>
    </location>
</feature>